<reference evidence="1 2" key="1">
    <citation type="journal article" date="2014" name="Nat. Commun.">
        <title>Molecular traces of alternative social organization in a termite genome.</title>
        <authorList>
            <person name="Terrapon N."/>
            <person name="Li C."/>
            <person name="Robertson H.M."/>
            <person name="Ji L."/>
            <person name="Meng X."/>
            <person name="Booth W."/>
            <person name="Chen Z."/>
            <person name="Childers C.P."/>
            <person name="Glastad K.M."/>
            <person name="Gokhale K."/>
            <person name="Gowin J."/>
            <person name="Gronenberg W."/>
            <person name="Hermansen R.A."/>
            <person name="Hu H."/>
            <person name="Hunt B.G."/>
            <person name="Huylmans A.K."/>
            <person name="Khalil S.M."/>
            <person name="Mitchell R.D."/>
            <person name="Munoz-Torres M.C."/>
            <person name="Mustard J.A."/>
            <person name="Pan H."/>
            <person name="Reese J.T."/>
            <person name="Scharf M.E."/>
            <person name="Sun F."/>
            <person name="Vogel H."/>
            <person name="Xiao J."/>
            <person name="Yang W."/>
            <person name="Yang Z."/>
            <person name="Yang Z."/>
            <person name="Zhou J."/>
            <person name="Zhu J."/>
            <person name="Brent C.S."/>
            <person name="Elsik C.G."/>
            <person name="Goodisman M.A."/>
            <person name="Liberles D.A."/>
            <person name="Roe R.M."/>
            <person name="Vargo E.L."/>
            <person name="Vilcinskas A."/>
            <person name="Wang J."/>
            <person name="Bornberg-Bauer E."/>
            <person name="Korb J."/>
            <person name="Zhang G."/>
            <person name="Liebig J."/>
        </authorList>
    </citation>
    <scope>NUCLEOTIDE SEQUENCE [LARGE SCALE GENOMIC DNA]</scope>
    <source>
        <tissue evidence="1">Whole organism</tissue>
    </source>
</reference>
<gene>
    <name evidence="1" type="ORF">L798_01082</name>
</gene>
<dbReference type="Proteomes" id="UP000027135">
    <property type="component" value="Unassembled WGS sequence"/>
</dbReference>
<evidence type="ECO:0000313" key="2">
    <source>
        <dbReference type="Proteomes" id="UP000027135"/>
    </source>
</evidence>
<name>A0A067REQ7_ZOONE</name>
<proteinExistence type="predicted"/>
<evidence type="ECO:0000313" key="1">
    <source>
        <dbReference type="EMBL" id="KDR22371.1"/>
    </source>
</evidence>
<accession>A0A067REQ7</accession>
<keyword evidence="2" id="KW-1185">Reference proteome</keyword>
<protein>
    <submittedName>
        <fullName evidence="1">Uncharacterized protein</fullName>
    </submittedName>
</protein>
<sequence>MSQKHSQLPEIGLMSSSTSLKLRVWTNHPGDSCYSQSCNRAWQIAFSGRQCHHELSSPEKRNMLLGSRLEKTVQHCSWVMTPQEPMIVCQSDTPRAMKGFSKLHLIWETNENAWVIINIFQQFCVTICPEVRR</sequence>
<dbReference type="AlphaFoldDB" id="A0A067REQ7"/>
<organism evidence="1 2">
    <name type="scientific">Zootermopsis nevadensis</name>
    <name type="common">Dampwood termite</name>
    <dbReference type="NCBI Taxonomy" id="136037"/>
    <lineage>
        <taxon>Eukaryota</taxon>
        <taxon>Metazoa</taxon>
        <taxon>Ecdysozoa</taxon>
        <taxon>Arthropoda</taxon>
        <taxon>Hexapoda</taxon>
        <taxon>Insecta</taxon>
        <taxon>Pterygota</taxon>
        <taxon>Neoptera</taxon>
        <taxon>Polyneoptera</taxon>
        <taxon>Dictyoptera</taxon>
        <taxon>Blattodea</taxon>
        <taxon>Blattoidea</taxon>
        <taxon>Termitoidae</taxon>
        <taxon>Termopsidae</taxon>
        <taxon>Zootermopsis</taxon>
    </lineage>
</organism>
<dbReference type="EMBL" id="KK852509">
    <property type="protein sequence ID" value="KDR22371.1"/>
    <property type="molecule type" value="Genomic_DNA"/>
</dbReference>
<dbReference type="InParanoid" id="A0A067REQ7"/>